<dbReference type="AlphaFoldDB" id="A0A8H3MCL6"/>
<protein>
    <submittedName>
        <fullName evidence="2">Uncharacterized protein</fullName>
    </submittedName>
</protein>
<sequence>MLTMNKSEMFKILRIQDKFEILRFGIFGFGILGLGKLYVSGNSSFQEIGKLGNWEFGIWDLGNGPVWENSIRENDFGKRYINLGKWHLGNCLTRLSMVTG</sequence>
<keyword evidence="1" id="KW-0472">Membrane</keyword>
<dbReference type="EMBL" id="BLAL01000324">
    <property type="protein sequence ID" value="GET03480.1"/>
    <property type="molecule type" value="Genomic_DNA"/>
</dbReference>
<evidence type="ECO:0000313" key="2">
    <source>
        <dbReference type="EMBL" id="GET03480.1"/>
    </source>
</evidence>
<organism evidence="2 3">
    <name type="scientific">Rhizophagus clarus</name>
    <dbReference type="NCBI Taxonomy" id="94130"/>
    <lineage>
        <taxon>Eukaryota</taxon>
        <taxon>Fungi</taxon>
        <taxon>Fungi incertae sedis</taxon>
        <taxon>Mucoromycota</taxon>
        <taxon>Glomeromycotina</taxon>
        <taxon>Glomeromycetes</taxon>
        <taxon>Glomerales</taxon>
        <taxon>Glomeraceae</taxon>
        <taxon>Rhizophagus</taxon>
    </lineage>
</organism>
<evidence type="ECO:0000313" key="3">
    <source>
        <dbReference type="Proteomes" id="UP000615446"/>
    </source>
</evidence>
<gene>
    <name evidence="2" type="ORF">RCL2_002982100</name>
</gene>
<accession>A0A8H3MCL6</accession>
<comment type="caution">
    <text evidence="2">The sequence shown here is derived from an EMBL/GenBank/DDBJ whole genome shotgun (WGS) entry which is preliminary data.</text>
</comment>
<name>A0A8H3MCL6_9GLOM</name>
<keyword evidence="1" id="KW-0812">Transmembrane</keyword>
<reference evidence="2" key="1">
    <citation type="submission" date="2019-10" db="EMBL/GenBank/DDBJ databases">
        <title>Conservation and host-specific expression of non-tandemly repeated heterogenous ribosome RNA gene in arbuscular mycorrhizal fungi.</title>
        <authorList>
            <person name="Maeda T."/>
            <person name="Kobayashi Y."/>
            <person name="Nakagawa T."/>
            <person name="Ezawa T."/>
            <person name="Yamaguchi K."/>
            <person name="Bino T."/>
            <person name="Nishimoto Y."/>
            <person name="Shigenobu S."/>
            <person name="Kawaguchi M."/>
        </authorList>
    </citation>
    <scope>NUCLEOTIDE SEQUENCE</scope>
    <source>
        <strain evidence="2">HR1</strain>
    </source>
</reference>
<keyword evidence="1" id="KW-1133">Transmembrane helix</keyword>
<dbReference type="Proteomes" id="UP000615446">
    <property type="component" value="Unassembled WGS sequence"/>
</dbReference>
<feature type="transmembrane region" description="Helical" evidence="1">
    <location>
        <begin position="21"/>
        <end position="39"/>
    </location>
</feature>
<evidence type="ECO:0000256" key="1">
    <source>
        <dbReference type="SAM" id="Phobius"/>
    </source>
</evidence>
<proteinExistence type="predicted"/>